<dbReference type="EMBL" id="CAJHUB010000769">
    <property type="protein sequence ID" value="CAD7689771.1"/>
    <property type="molecule type" value="Genomic_DNA"/>
</dbReference>
<dbReference type="CDD" id="cd13250">
    <property type="entry name" value="PH_ACAP"/>
    <property type="match status" value="1"/>
</dbReference>
<dbReference type="InterPro" id="IPR037278">
    <property type="entry name" value="ARFGAP/RecO"/>
</dbReference>
<dbReference type="FunFam" id="1.20.1270.60:FF:000062">
    <property type="entry name" value="Arf-GAP with coiled-coil, ANK repeat and PH domain-containing protein 1"/>
    <property type="match status" value="1"/>
</dbReference>
<dbReference type="SUPFAM" id="SSF50729">
    <property type="entry name" value="PH domain-like"/>
    <property type="match status" value="1"/>
</dbReference>
<evidence type="ECO:0000256" key="5">
    <source>
        <dbReference type="ARBA" id="ARBA00023043"/>
    </source>
</evidence>
<dbReference type="Gene3D" id="1.25.40.20">
    <property type="entry name" value="Ankyrin repeat-containing domain"/>
    <property type="match status" value="1"/>
</dbReference>
<dbReference type="InterPro" id="IPR004148">
    <property type="entry name" value="BAR_dom"/>
</dbReference>
<dbReference type="PANTHER" id="PTHR23180:SF197">
    <property type="entry name" value="ARF-GAP WITH COILED-COIL, ANK REPEAT AND PH DOMAIN-CONTAINING PROTEIN 1"/>
    <property type="match status" value="1"/>
</dbReference>
<organism evidence="12 13">
    <name type="scientific">Nyctereutes procyonoides</name>
    <name type="common">Raccoon dog</name>
    <name type="synonym">Canis procyonoides</name>
    <dbReference type="NCBI Taxonomy" id="34880"/>
    <lineage>
        <taxon>Eukaryota</taxon>
        <taxon>Metazoa</taxon>
        <taxon>Chordata</taxon>
        <taxon>Craniata</taxon>
        <taxon>Vertebrata</taxon>
        <taxon>Euteleostomi</taxon>
        <taxon>Mammalia</taxon>
        <taxon>Eutheria</taxon>
        <taxon>Laurasiatheria</taxon>
        <taxon>Carnivora</taxon>
        <taxon>Caniformia</taxon>
        <taxon>Canidae</taxon>
        <taxon>Nyctereutes</taxon>
    </lineage>
</organism>
<dbReference type="PANTHER" id="PTHR23180">
    <property type="entry name" value="CENTAURIN/ARF"/>
    <property type="match status" value="1"/>
</dbReference>
<feature type="repeat" description="ANK" evidence="6">
    <location>
        <begin position="645"/>
        <end position="677"/>
    </location>
</feature>
<evidence type="ECO:0000313" key="13">
    <source>
        <dbReference type="Proteomes" id="UP000645828"/>
    </source>
</evidence>
<dbReference type="SUPFAM" id="SSF103657">
    <property type="entry name" value="BAR/IMD domain-like"/>
    <property type="match status" value="1"/>
</dbReference>
<keyword evidence="8" id="KW-0343">GTPase activation</keyword>
<comment type="caution">
    <text evidence="12">The sequence shown here is derived from an EMBL/GenBank/DDBJ whole genome shotgun (WGS) entry which is preliminary data.</text>
</comment>
<name>A0A811ZM43_NYCPR</name>
<dbReference type="GO" id="GO:0005096">
    <property type="term" value="F:GTPase activator activity"/>
    <property type="evidence" value="ECO:0007669"/>
    <property type="project" value="UniProtKB-KW"/>
</dbReference>
<comment type="domain">
    <text evidence="8">The BAR domain mediates homodimerization, it can neither bind membrane nor impart curvature, but instead requires the neighboring PH domain to achieve these functions.</text>
</comment>
<sequence>MTVKLDFEECLKDSPRFRASIELVEAEVSELEARLEKLLKLGNGLLESGRHYLAAGRTFIAGICDLARLGPPEPMMAECLDKFTTSLSHKLDSHAELLDATQHTLQQQIQTLAKEGLRGFREARRDFWKGAESLEAALIHNAEVPRRRAQEAEEAGAALKTARAGYQGRALDYALQINVIEDKRKFDIMEFVLRLVEAQAIHFQQGHEELGKLAQYRRELGAQLHQLVLNSARERRDMEQRHVLLKQKELGGEEPEPSLKEGPGGLVMEGHLFKRASNAFKTWSRRWFTIQSNQLVYQKKYKDPVTVVVDDLRLCTVKLCPDSERRFCFEVVSPSKSCLLQADSERLLQLWISAVQSSIATAFSQARLEDSPRGPGQGSGYPAMSSSATLGCGGMSKGREPGGAGHVAAQVQSVDGNAQCCDCREPAPEWASINLGVTLCIQCSGIHRSLGVHFSKVRSLTLDSWEPELVKLMCELGNVVINQIYEARVEAMAVKKPGPTCSRQEKEAWIHAKYVEKKFLTKLPEIRGRRGGRGPSRGQPPVLPKPSIRSQPGSCRARPVKTGEEHGAGDRQGGLAGAEGTRATGAVGSLVTVQPVQVKPHSDDLGSLHPGALLFRAAGHPPSLPTMADALAHGADVNWVNAARENATPLIQATAANSLLACEFLLQNGANVNQADNHGRGPLHHATILGHTGLACLFLKRGADLGARDSENKDPLTIAMETANADIVTLLRLAKMREVEAAQGQAGKVPPAPPRAFLAELLAPADLPRGPGCID</sequence>
<dbReference type="SUPFAM" id="SSF57863">
    <property type="entry name" value="ArfGap/RecO-like zinc finger"/>
    <property type="match status" value="1"/>
</dbReference>
<dbReference type="InterPro" id="IPR001164">
    <property type="entry name" value="ArfGAP_dom"/>
</dbReference>
<evidence type="ECO:0000256" key="9">
    <source>
        <dbReference type="SAM" id="MobiDB-lite"/>
    </source>
</evidence>
<dbReference type="CDD" id="cd08852">
    <property type="entry name" value="ArfGap_ACAP1"/>
    <property type="match status" value="1"/>
</dbReference>
<evidence type="ECO:0000256" key="7">
    <source>
        <dbReference type="PROSITE-ProRule" id="PRU00288"/>
    </source>
</evidence>
<dbReference type="PRINTS" id="PR00405">
    <property type="entry name" value="REVINTRACTNG"/>
</dbReference>
<dbReference type="FunFam" id="1.10.220.150:FF:000007">
    <property type="entry name" value="Arf-GAP with coiled-coil, ANK repeat and PH domain-containing protein 2"/>
    <property type="match status" value="1"/>
</dbReference>
<accession>A0A811ZM43</accession>
<evidence type="ECO:0000259" key="10">
    <source>
        <dbReference type="PROSITE" id="PS50003"/>
    </source>
</evidence>
<dbReference type="GO" id="GO:0008270">
    <property type="term" value="F:zinc ion binding"/>
    <property type="evidence" value="ECO:0007669"/>
    <property type="project" value="UniProtKB-KW"/>
</dbReference>
<proteinExistence type="predicted"/>
<dbReference type="SMART" id="SM00105">
    <property type="entry name" value="ArfGap"/>
    <property type="match status" value="1"/>
</dbReference>
<keyword evidence="4 8" id="KW-0862">Zinc</keyword>
<evidence type="ECO:0000256" key="1">
    <source>
        <dbReference type="ARBA" id="ARBA00004481"/>
    </source>
</evidence>
<dbReference type="Proteomes" id="UP000645828">
    <property type="component" value="Unassembled WGS sequence"/>
</dbReference>
<comment type="subcellular location">
    <subcellularLocation>
        <location evidence="1 8">Endosome membrane</location>
        <topology evidence="1 8">Peripheral membrane protein</topology>
    </subcellularLocation>
</comment>
<dbReference type="FunFam" id="2.30.29.30:FF:000026">
    <property type="entry name" value="Arf-GAP with coiled-coil, ANK repeat and PH domain-containing protein 2"/>
    <property type="match status" value="1"/>
</dbReference>
<dbReference type="Gene3D" id="1.10.220.150">
    <property type="entry name" value="Arf GTPase activating protein"/>
    <property type="match status" value="1"/>
</dbReference>
<dbReference type="Pfam" id="PF00169">
    <property type="entry name" value="PH"/>
    <property type="match status" value="1"/>
</dbReference>
<dbReference type="SUPFAM" id="SSF48403">
    <property type="entry name" value="Ankyrin repeat"/>
    <property type="match status" value="1"/>
</dbReference>
<keyword evidence="2 8" id="KW-0479">Metal-binding</keyword>
<comment type="activity regulation">
    <text evidence="8">GAP activity stimulated by phosphatidylinositol 4,5-bisphosphate (PIP2) and phosphatidic acid.</text>
</comment>
<protein>
    <recommendedName>
        <fullName evidence="8">Arf-GAP with coiled-coil, ANK repeat and PH domain-containing protein</fullName>
        <shortName evidence="8">Cnt-b</shortName>
    </recommendedName>
    <alternativeName>
        <fullName evidence="8">Centaurin-beta</fullName>
    </alternativeName>
</protein>
<dbReference type="InterPro" id="IPR036770">
    <property type="entry name" value="Ankyrin_rpt-contain_sf"/>
</dbReference>
<dbReference type="InterPro" id="IPR045258">
    <property type="entry name" value="ACAP1/2/3-like"/>
</dbReference>
<keyword evidence="13" id="KW-1185">Reference proteome</keyword>
<dbReference type="Pfam" id="PF01412">
    <property type="entry name" value="ArfGap"/>
    <property type="match status" value="1"/>
</dbReference>
<reference evidence="12" key="1">
    <citation type="submission" date="2020-12" db="EMBL/GenBank/DDBJ databases">
        <authorList>
            <consortium name="Molecular Ecology Group"/>
        </authorList>
    </citation>
    <scope>NUCLEOTIDE SEQUENCE</scope>
    <source>
        <strain evidence="12">TBG_1078</strain>
    </source>
</reference>
<dbReference type="PROSITE" id="PS50003">
    <property type="entry name" value="PH_DOMAIN"/>
    <property type="match status" value="1"/>
</dbReference>
<keyword evidence="5 6" id="KW-0040">ANK repeat</keyword>
<dbReference type="Pfam" id="PF16746">
    <property type="entry name" value="BAR_3"/>
    <property type="match status" value="1"/>
</dbReference>
<evidence type="ECO:0000313" key="12">
    <source>
        <dbReference type="EMBL" id="CAD7689771.1"/>
    </source>
</evidence>
<dbReference type="SMART" id="SM00248">
    <property type="entry name" value="ANK"/>
    <property type="match status" value="3"/>
</dbReference>
<evidence type="ECO:0000256" key="4">
    <source>
        <dbReference type="ARBA" id="ARBA00022833"/>
    </source>
</evidence>
<dbReference type="PROSITE" id="PS50115">
    <property type="entry name" value="ARFGAP"/>
    <property type="match status" value="1"/>
</dbReference>
<feature type="domain" description="PH" evidence="10">
    <location>
        <begin position="265"/>
        <end position="360"/>
    </location>
</feature>
<dbReference type="InterPro" id="IPR002110">
    <property type="entry name" value="Ankyrin_rpt"/>
</dbReference>
<keyword evidence="8" id="KW-0677">Repeat</keyword>
<dbReference type="Gene3D" id="1.20.1270.60">
    <property type="entry name" value="Arfaptin homology (AH) domain/BAR domain"/>
    <property type="match status" value="1"/>
</dbReference>
<dbReference type="GO" id="GO:0010008">
    <property type="term" value="C:endosome membrane"/>
    <property type="evidence" value="ECO:0007669"/>
    <property type="project" value="UniProtKB-SubCell"/>
</dbReference>
<dbReference type="InterPro" id="IPR038508">
    <property type="entry name" value="ArfGAP_dom_sf"/>
</dbReference>
<dbReference type="Gene3D" id="2.30.29.30">
    <property type="entry name" value="Pleckstrin-homology domain (PH domain)/Phosphotyrosine-binding domain (PTB)"/>
    <property type="match status" value="1"/>
</dbReference>
<dbReference type="SMART" id="SM00233">
    <property type="entry name" value="PH"/>
    <property type="match status" value="1"/>
</dbReference>
<evidence type="ECO:0000256" key="8">
    <source>
        <dbReference type="RuleBase" id="RU369028"/>
    </source>
</evidence>
<evidence type="ECO:0000256" key="6">
    <source>
        <dbReference type="PROSITE-ProRule" id="PRU00023"/>
    </source>
</evidence>
<evidence type="ECO:0000259" key="11">
    <source>
        <dbReference type="PROSITE" id="PS50115"/>
    </source>
</evidence>
<dbReference type="PROSITE" id="PS50088">
    <property type="entry name" value="ANK_REPEAT"/>
    <property type="match status" value="2"/>
</dbReference>
<dbReference type="AlphaFoldDB" id="A0A811ZM43"/>
<dbReference type="Pfam" id="PF12796">
    <property type="entry name" value="Ank_2"/>
    <property type="match status" value="1"/>
</dbReference>
<dbReference type="InterPro" id="IPR001849">
    <property type="entry name" value="PH_domain"/>
</dbReference>
<keyword evidence="8" id="KW-0967">Endosome</keyword>
<comment type="function">
    <text evidence="8">GTPase-activating protein for the ADP ribosylation factor family.</text>
</comment>
<keyword evidence="3 7" id="KW-0863">Zinc-finger</keyword>
<feature type="region of interest" description="Disordered" evidence="9">
    <location>
        <begin position="525"/>
        <end position="580"/>
    </location>
</feature>
<feature type="repeat" description="ANK" evidence="6">
    <location>
        <begin position="678"/>
        <end position="710"/>
    </location>
</feature>
<dbReference type="InterPro" id="IPR027267">
    <property type="entry name" value="AH/BAR_dom_sf"/>
</dbReference>
<evidence type="ECO:0000256" key="2">
    <source>
        <dbReference type="ARBA" id="ARBA00022723"/>
    </source>
</evidence>
<comment type="domain">
    <text evidence="8">PH domain binds phospholipids including phosphatidic acid, phosphatidylinositol 3-phosphate, phosphatidylinositol 3,5-bisphosphate (PIP2) and phosphatidylinositol 3,4,5-trisphosphate (PIP3). May mediate protein binding to PIP2 or PIP3 containing membranes.</text>
</comment>
<evidence type="ECO:0000256" key="3">
    <source>
        <dbReference type="ARBA" id="ARBA00022771"/>
    </source>
</evidence>
<gene>
    <name evidence="12" type="ORF">NYPRO_LOCUS22564</name>
</gene>
<feature type="domain" description="Arf-GAP" evidence="11">
    <location>
        <begin position="405"/>
        <end position="527"/>
    </location>
</feature>
<dbReference type="InterPro" id="IPR011993">
    <property type="entry name" value="PH-like_dom_sf"/>
</dbReference>
<dbReference type="PROSITE" id="PS50297">
    <property type="entry name" value="ANK_REP_REGION"/>
    <property type="match status" value="2"/>
</dbReference>